<evidence type="ECO:0000259" key="1">
    <source>
        <dbReference type="Pfam" id="PF14289"/>
    </source>
</evidence>
<organism evidence="2 3">
    <name type="scientific">Aurantibacter aestuarii</name>
    <dbReference type="NCBI Taxonomy" id="1266046"/>
    <lineage>
        <taxon>Bacteria</taxon>
        <taxon>Pseudomonadati</taxon>
        <taxon>Bacteroidota</taxon>
        <taxon>Flavobacteriia</taxon>
        <taxon>Flavobacteriales</taxon>
        <taxon>Flavobacteriaceae</taxon>
        <taxon>Aurantibacter</taxon>
    </lineage>
</organism>
<proteinExistence type="predicted"/>
<sequence>MKNVILLFLLSICISGCKEKENDGYTIKIVNIKKENFNKMLYLIKIEERKKVIIDSVIIDSETEMFEGVIKHPDLRHLKFKNGNRAYSFTLTNESIQIILDNYDISQSAITGSSVYSLSNIYNHEIKSINEALVSINKKATVLDETIDKAEFNKAKLVADSLLREKINTDIAFIKKHPSNVFVTTLLGNLIFNYEISLEEGRNLYQLLQGDAKSSQAAIQIKTFLN</sequence>
<dbReference type="AlphaFoldDB" id="A0A2T1N9G5"/>
<dbReference type="Pfam" id="PF14289">
    <property type="entry name" value="DUF4369"/>
    <property type="match status" value="1"/>
</dbReference>
<comment type="caution">
    <text evidence="2">The sequence shown here is derived from an EMBL/GenBank/DDBJ whole genome shotgun (WGS) entry which is preliminary data.</text>
</comment>
<evidence type="ECO:0000313" key="2">
    <source>
        <dbReference type="EMBL" id="PSG88511.1"/>
    </source>
</evidence>
<gene>
    <name evidence="2" type="ORF">C7H52_09430</name>
</gene>
<protein>
    <recommendedName>
        <fullName evidence="1">DUF4369 domain-containing protein</fullName>
    </recommendedName>
</protein>
<dbReference type="InterPro" id="IPR025380">
    <property type="entry name" value="DUF4369"/>
</dbReference>
<keyword evidence="3" id="KW-1185">Reference proteome</keyword>
<feature type="domain" description="DUF4369" evidence="1">
    <location>
        <begin position="30"/>
        <end position="114"/>
    </location>
</feature>
<evidence type="ECO:0000313" key="3">
    <source>
        <dbReference type="Proteomes" id="UP000238426"/>
    </source>
</evidence>
<dbReference type="OrthoDB" id="1069091at2"/>
<name>A0A2T1N9G5_9FLAO</name>
<dbReference type="EMBL" id="PXOQ01000009">
    <property type="protein sequence ID" value="PSG88511.1"/>
    <property type="molecule type" value="Genomic_DNA"/>
</dbReference>
<dbReference type="Proteomes" id="UP000238426">
    <property type="component" value="Unassembled WGS sequence"/>
</dbReference>
<reference evidence="2 3" key="1">
    <citation type="submission" date="2018-03" db="EMBL/GenBank/DDBJ databases">
        <title>Mesoflavibacter sp. HG37 and Mesoflavibacter sp. HG96 sp.nov., two marine bacteria isolated from seawater of Western Pacific Ocean.</title>
        <authorList>
            <person name="Cheng H."/>
            <person name="Wu Y.-H."/>
            <person name="Guo L.-L."/>
            <person name="Xu X.-W."/>
        </authorList>
    </citation>
    <scope>NUCLEOTIDE SEQUENCE [LARGE SCALE GENOMIC DNA]</scope>
    <source>
        <strain evidence="2 3">KCTC 32269</strain>
    </source>
</reference>
<dbReference type="RefSeq" id="WP_106463650.1">
    <property type="nucleotide sequence ID" value="NZ_PXOQ01000009.1"/>
</dbReference>
<accession>A0A2T1N9G5</accession>